<keyword evidence="3" id="KW-1185">Reference proteome</keyword>
<dbReference type="EMBL" id="JAKKPZ010000003">
    <property type="protein sequence ID" value="KAI1723891.1"/>
    <property type="molecule type" value="Genomic_DNA"/>
</dbReference>
<keyword evidence="1" id="KW-0472">Membrane</keyword>
<evidence type="ECO:0000313" key="3">
    <source>
        <dbReference type="Proteomes" id="UP001201812"/>
    </source>
</evidence>
<evidence type="ECO:0000256" key="1">
    <source>
        <dbReference type="SAM" id="Phobius"/>
    </source>
</evidence>
<accession>A0AAD4NCX2</accession>
<reference evidence="2" key="1">
    <citation type="submission" date="2022-01" db="EMBL/GenBank/DDBJ databases">
        <title>Genome Sequence Resource for Two Populations of Ditylenchus destructor, the Migratory Endoparasitic Phytonematode.</title>
        <authorList>
            <person name="Zhang H."/>
            <person name="Lin R."/>
            <person name="Xie B."/>
        </authorList>
    </citation>
    <scope>NUCLEOTIDE SEQUENCE</scope>
    <source>
        <strain evidence="2">BazhouSP</strain>
    </source>
</reference>
<dbReference type="AlphaFoldDB" id="A0AAD4NCX2"/>
<sequence length="802" mass="92011">MSIPDVLSRHIGWPKPRSRNRSPLFTTEYSALPLRRCRPSHERPVDQSSRKWESRTAINWVTFVCILILLSTIGILLYIFVLRPIFDTQRQRQRPRPAVDQVRITGATLPSTTDVENEYTLKLKETSTLITDSNPPITSSILSTSTKLPTSTIPLNKVNSKPLSSLLLPTSADLPSHTFSIVQLEADLEPEKDDVVISEIEPTRFGILITDVHHQTTPTIPIVLSNSSELTSVSENHVNAIDANDNESPTSVVLLGEKFEPTDILPIKSDVFGHLNASKDHSEHDDLFWMKAKHNNKHGSEENKSNEGIRKDVHQQNTYKTVDRLSLVTTTIEAVPTTSHFSELLPEKVTNIIASNEIESRRSIQEADLENLHELQHQDMISLKENTEHVNDNIRPVEIIIGESNEDDYFQPWSHEQPSPTVDSPARAEKNLKFNYTILHPTAVVEPVWRRLPPPGDFSPTLPPKPTAKVPMVMPFSISATVTIVRKENHGKESKEGLKREDDNSIINAIPTVVENVHFDNEEYAEIRRKRRQAPIIVTSLLDIGRGHWDRFTRHFDQYLDYFENLLRLENNFIIYTERKVIEFINKRVDLDWEKLQIVEITLADLPFYRWKEEIQFILDEEQLNWNKTWDAQMKSHPEALYSDYNILVNSKPYFMYNATQISRFDPFQDDNNRFFVWVDAGYGHGSVDVIPSGVWMPSQLRAGRITLLKLTSIIERVDRYTLEMVYRKQKSVISGGFLAGDVPAIKRLYAFFVKTFMDMLDVGKVDDDQTTLLATIINYKSTFNILHGGWFDAFKLLPSQE</sequence>
<proteinExistence type="predicted"/>
<keyword evidence="1" id="KW-0812">Transmembrane</keyword>
<evidence type="ECO:0000313" key="2">
    <source>
        <dbReference type="EMBL" id="KAI1723891.1"/>
    </source>
</evidence>
<dbReference type="InterPro" id="IPR011735">
    <property type="entry name" value="WlaTC/HtrL_glycosyltransf"/>
</dbReference>
<dbReference type="Proteomes" id="UP001201812">
    <property type="component" value="Unassembled WGS sequence"/>
</dbReference>
<protein>
    <submittedName>
        <fullName evidence="2">Protein HtrL</fullName>
    </submittedName>
</protein>
<name>A0AAD4NCX2_9BILA</name>
<keyword evidence="1" id="KW-1133">Transmembrane helix</keyword>
<organism evidence="2 3">
    <name type="scientific">Ditylenchus destructor</name>
    <dbReference type="NCBI Taxonomy" id="166010"/>
    <lineage>
        <taxon>Eukaryota</taxon>
        <taxon>Metazoa</taxon>
        <taxon>Ecdysozoa</taxon>
        <taxon>Nematoda</taxon>
        <taxon>Chromadorea</taxon>
        <taxon>Rhabditida</taxon>
        <taxon>Tylenchina</taxon>
        <taxon>Tylenchomorpha</taxon>
        <taxon>Sphaerularioidea</taxon>
        <taxon>Anguinidae</taxon>
        <taxon>Anguininae</taxon>
        <taxon>Ditylenchus</taxon>
    </lineage>
</organism>
<gene>
    <name evidence="2" type="ORF">DdX_04071</name>
</gene>
<feature type="transmembrane region" description="Helical" evidence="1">
    <location>
        <begin position="57"/>
        <end position="81"/>
    </location>
</feature>
<dbReference type="Pfam" id="PF09612">
    <property type="entry name" value="HtrL_YibB"/>
    <property type="match status" value="1"/>
</dbReference>
<comment type="caution">
    <text evidence="2">The sequence shown here is derived from an EMBL/GenBank/DDBJ whole genome shotgun (WGS) entry which is preliminary data.</text>
</comment>